<dbReference type="GO" id="GO:0050660">
    <property type="term" value="F:flavin adenine dinucleotide binding"/>
    <property type="evidence" value="ECO:0007669"/>
    <property type="project" value="InterPro"/>
</dbReference>
<dbReference type="Proteomes" id="UP000785200">
    <property type="component" value="Unassembled WGS sequence"/>
</dbReference>
<keyword evidence="6" id="KW-1185">Reference proteome</keyword>
<dbReference type="Pfam" id="PF13450">
    <property type="entry name" value="NAD_binding_8"/>
    <property type="match status" value="1"/>
</dbReference>
<evidence type="ECO:0000256" key="1">
    <source>
        <dbReference type="ARBA" id="ARBA00010139"/>
    </source>
</evidence>
<evidence type="ECO:0000313" key="6">
    <source>
        <dbReference type="Proteomes" id="UP000785200"/>
    </source>
</evidence>
<evidence type="ECO:0000313" key="5">
    <source>
        <dbReference type="EMBL" id="KAG0648197.1"/>
    </source>
</evidence>
<keyword evidence="3" id="KW-0274">FAD</keyword>
<dbReference type="InterPro" id="IPR051209">
    <property type="entry name" value="FAD-bind_Monooxygenase_sf"/>
</dbReference>
<name>A0A9P6VHU2_9HELO</name>
<dbReference type="SUPFAM" id="SSF51905">
    <property type="entry name" value="FAD/NAD(P)-binding domain"/>
    <property type="match status" value="1"/>
</dbReference>
<dbReference type="EMBL" id="VNKQ01000010">
    <property type="protein sequence ID" value="KAG0648197.1"/>
    <property type="molecule type" value="Genomic_DNA"/>
</dbReference>
<dbReference type="PANTHER" id="PTHR42877">
    <property type="entry name" value="L-ORNITHINE N(5)-MONOOXYGENASE-RELATED"/>
    <property type="match status" value="1"/>
</dbReference>
<keyword evidence="5" id="KW-0503">Monooxygenase</keyword>
<dbReference type="PANTHER" id="PTHR42877:SF1">
    <property type="entry name" value="FAD-BINDING MONOOXYGENASE STCW"/>
    <property type="match status" value="1"/>
</dbReference>
<reference evidence="5" key="1">
    <citation type="submission" date="2019-07" db="EMBL/GenBank/DDBJ databases">
        <title>Hyphodiscus hymeniophilus genome sequencing and assembly.</title>
        <authorList>
            <person name="Kramer G."/>
            <person name="Nodwell J."/>
        </authorList>
    </citation>
    <scope>NUCLEOTIDE SEQUENCE</scope>
    <source>
        <strain evidence="5">ATCC 34498</strain>
    </source>
</reference>
<gene>
    <name evidence="5" type="ORF">D0Z07_5337</name>
</gene>
<sequence length="562" mass="62931">MAPSAISETKSTAKVVPTKQRPYKIPDVTFGSSKNRRIKVISVGGGVSGIANAYHIQKNCENVDFVIYEKNDNIGGTCSKMANSSQPDWPSFFSPAQDIMAYLEKVCDCFGLRKYMQFNSEVTGAFWNEGTGKWTVRVSQTQTDGSVRDFEDTCDLLLQGTGVLSHPKLPNIPGLDKFKGKIMHTGQWDEGYQREQWKGERVAVIGSGASSVQTVPSMQPYVKHMDVFVRTAVWFVGMASNNGTNAAYSESQKALLRSSKSALVAQARDFENQINGDWSLFFSGSQYQIDTQELYRARMAEHIKDERLLNGFTPKFAVGCRRVTPGDPYMKAVQEPNVDVHFTGVREVTENGVVGEDGVEREVDSIICATGFDVSYHPYYPVIGRGGTSLKDYFGDAPECYLGTTVPSFPNYIMYGGPTWPAMNGSAIGPLNTICGYSLQVIKKLQIENIRSFTPKQEVADAFNKHVQTFIKGTVWEEDCRSWYKNAETGKVFAIWPGSSLHFMQALKNVRWEDYEINYHDENPFAHYGYGFTIEDRDPELSTAPYLTEEAIDEKWMAQFAE</sequence>
<keyword evidence="2" id="KW-0285">Flavoprotein</keyword>
<dbReference type="InterPro" id="IPR020946">
    <property type="entry name" value="Flavin_mOase-like"/>
</dbReference>
<keyword evidence="4" id="KW-0560">Oxidoreductase</keyword>
<evidence type="ECO:0000256" key="2">
    <source>
        <dbReference type="ARBA" id="ARBA00022630"/>
    </source>
</evidence>
<protein>
    <submittedName>
        <fullName evidence="5">FAD-binding monooxygenase moxY</fullName>
    </submittedName>
</protein>
<dbReference type="OrthoDB" id="74360at2759"/>
<comment type="similarity">
    <text evidence="1">Belongs to the FAD-binding monooxygenase family.</text>
</comment>
<comment type="caution">
    <text evidence="5">The sequence shown here is derived from an EMBL/GenBank/DDBJ whole genome shotgun (WGS) entry which is preliminary data.</text>
</comment>
<evidence type="ECO:0000256" key="4">
    <source>
        <dbReference type="ARBA" id="ARBA00023002"/>
    </source>
</evidence>
<organism evidence="5 6">
    <name type="scientific">Hyphodiscus hymeniophilus</name>
    <dbReference type="NCBI Taxonomy" id="353542"/>
    <lineage>
        <taxon>Eukaryota</taxon>
        <taxon>Fungi</taxon>
        <taxon>Dikarya</taxon>
        <taxon>Ascomycota</taxon>
        <taxon>Pezizomycotina</taxon>
        <taxon>Leotiomycetes</taxon>
        <taxon>Helotiales</taxon>
        <taxon>Hyphodiscaceae</taxon>
        <taxon>Hyphodiscus</taxon>
    </lineage>
</organism>
<dbReference type="AlphaFoldDB" id="A0A9P6VHU2"/>
<dbReference type="GO" id="GO:0050661">
    <property type="term" value="F:NADP binding"/>
    <property type="evidence" value="ECO:0007669"/>
    <property type="project" value="InterPro"/>
</dbReference>
<dbReference type="Pfam" id="PF00743">
    <property type="entry name" value="FMO-like"/>
    <property type="match status" value="1"/>
</dbReference>
<accession>A0A9P6VHU2</accession>
<proteinExistence type="inferred from homology"/>
<evidence type="ECO:0000256" key="3">
    <source>
        <dbReference type="ARBA" id="ARBA00022827"/>
    </source>
</evidence>
<dbReference type="GO" id="GO:0004499">
    <property type="term" value="F:N,N-dimethylaniline monooxygenase activity"/>
    <property type="evidence" value="ECO:0007669"/>
    <property type="project" value="InterPro"/>
</dbReference>
<dbReference type="Gene3D" id="3.50.50.60">
    <property type="entry name" value="FAD/NAD(P)-binding domain"/>
    <property type="match status" value="2"/>
</dbReference>
<dbReference type="InterPro" id="IPR036188">
    <property type="entry name" value="FAD/NAD-bd_sf"/>
</dbReference>